<protein>
    <recommendedName>
        <fullName evidence="3">DUF4340 domain-containing protein</fullName>
    </recommendedName>
</protein>
<evidence type="ECO:0000313" key="2">
    <source>
        <dbReference type="Proteomes" id="UP001211894"/>
    </source>
</evidence>
<sequence length="384" mass="44380">MIKKILFIILLLIGSIWFFISNDEKDPYEEVIYKKGLPKEDSPAFKEFLRNDLGSSTDVTLRYQDDTYTMVRSGIGGLSFYKFTDKQLRNSYKPVFSIRENFEKNFYDLEYGVDFFKQGTIIRNKTSENLPDIKIEKKNLLNVKTKLGQKNIKIPLSTDSHEVSLDLLAMNKENMMIEISGYRPGKASDTYYLFLKQDFSKYQIVKSPELNAKIESGKLNDHLSVFPEVTEDGSYLKLLGKYILEKETNKVREIKDHDYLSADGKYVFLNGAKNKKFPEDVQIQTVDHYLKGDDQYVAEFKMNFKHIADKLHYKSSGASFIEILYFKEDYIVLDVLYSGMIVGTAGSANVLIDLQKSKKQPTVYFADLGIEDALFSDTDQLWLR</sequence>
<keyword evidence="2" id="KW-1185">Reference proteome</keyword>
<accession>A0ABT4WYU2</accession>
<gene>
    <name evidence="1" type="ORF">PJ311_01120</name>
</gene>
<proteinExistence type="predicted"/>
<reference evidence="1 2" key="1">
    <citation type="submission" date="2023-01" db="EMBL/GenBank/DDBJ databases">
        <title>Bacillus changyiensis sp. nov., isolated from a coastal deposit.</title>
        <authorList>
            <person name="Xiao G."/>
            <person name="Lai Q."/>
            <person name="Hu Z."/>
            <person name="Shao Z."/>
        </authorList>
    </citation>
    <scope>NUCLEOTIDE SEQUENCE [LARGE SCALE GENOMIC DNA]</scope>
    <source>
        <strain evidence="1 2">CLL-7-23</strain>
    </source>
</reference>
<dbReference type="Proteomes" id="UP001211894">
    <property type="component" value="Unassembled WGS sequence"/>
</dbReference>
<comment type="caution">
    <text evidence="1">The sequence shown here is derived from an EMBL/GenBank/DDBJ whole genome shotgun (WGS) entry which is preliminary data.</text>
</comment>
<organism evidence="1 2">
    <name type="scientific">Bacillus changyiensis</name>
    <dbReference type="NCBI Taxonomy" id="3004103"/>
    <lineage>
        <taxon>Bacteria</taxon>
        <taxon>Bacillati</taxon>
        <taxon>Bacillota</taxon>
        <taxon>Bacilli</taxon>
        <taxon>Bacillales</taxon>
        <taxon>Bacillaceae</taxon>
        <taxon>Bacillus</taxon>
    </lineage>
</organism>
<dbReference type="RefSeq" id="WP_271339071.1">
    <property type="nucleotide sequence ID" value="NZ_JAQKAB010000001.1"/>
</dbReference>
<evidence type="ECO:0008006" key="3">
    <source>
        <dbReference type="Google" id="ProtNLM"/>
    </source>
</evidence>
<dbReference type="EMBL" id="JAQKAB010000001">
    <property type="protein sequence ID" value="MDA7025205.1"/>
    <property type="molecule type" value="Genomic_DNA"/>
</dbReference>
<name>A0ABT4WYU2_9BACI</name>
<evidence type="ECO:0000313" key="1">
    <source>
        <dbReference type="EMBL" id="MDA7025205.1"/>
    </source>
</evidence>